<name>A0A0F9DX48_9ZZZZ</name>
<comment type="caution">
    <text evidence="1">The sequence shown here is derived from an EMBL/GenBank/DDBJ whole genome shotgun (WGS) entry which is preliminary data.</text>
</comment>
<gene>
    <name evidence="1" type="ORF">LCGC14_2437090</name>
</gene>
<evidence type="ECO:0008006" key="2">
    <source>
        <dbReference type="Google" id="ProtNLM"/>
    </source>
</evidence>
<dbReference type="AlphaFoldDB" id="A0A0F9DX48"/>
<evidence type="ECO:0000313" key="1">
    <source>
        <dbReference type="EMBL" id="KKL22271.1"/>
    </source>
</evidence>
<sequence length="126" mass="14962">PDPFVFRRSLPHAHRWPNVKNIYEAMRIAGCDIHILLILRDWYCTIKSVERRKKPTDIVGHFILNEQSMRDAIHVVSELPGLIYVSYESFCLHSEFRKWLFVERLGLKEPEIEIAYANEKYYQQGA</sequence>
<proteinExistence type="predicted"/>
<accession>A0A0F9DX48</accession>
<protein>
    <recommendedName>
        <fullName evidence="2">Sulfotransferase domain-containing protein</fullName>
    </recommendedName>
</protein>
<feature type="non-terminal residue" evidence="1">
    <location>
        <position position="1"/>
    </location>
</feature>
<reference evidence="1" key="1">
    <citation type="journal article" date="2015" name="Nature">
        <title>Complex archaea that bridge the gap between prokaryotes and eukaryotes.</title>
        <authorList>
            <person name="Spang A."/>
            <person name="Saw J.H."/>
            <person name="Jorgensen S.L."/>
            <person name="Zaremba-Niedzwiedzka K."/>
            <person name="Martijn J."/>
            <person name="Lind A.E."/>
            <person name="van Eijk R."/>
            <person name="Schleper C."/>
            <person name="Guy L."/>
            <person name="Ettema T.J."/>
        </authorList>
    </citation>
    <scope>NUCLEOTIDE SEQUENCE</scope>
</reference>
<organism evidence="1">
    <name type="scientific">marine sediment metagenome</name>
    <dbReference type="NCBI Taxonomy" id="412755"/>
    <lineage>
        <taxon>unclassified sequences</taxon>
        <taxon>metagenomes</taxon>
        <taxon>ecological metagenomes</taxon>
    </lineage>
</organism>
<dbReference type="EMBL" id="LAZR01037414">
    <property type="protein sequence ID" value="KKL22271.1"/>
    <property type="molecule type" value="Genomic_DNA"/>
</dbReference>